<protein>
    <recommendedName>
        <fullName evidence="4">Hydrophobin</fullName>
    </recommendedName>
</protein>
<proteinExistence type="predicted"/>
<keyword evidence="3" id="KW-1185">Reference proteome</keyword>
<organism evidence="2 3">
    <name type="scientific">Suillus plorans</name>
    <dbReference type="NCBI Taxonomy" id="116603"/>
    <lineage>
        <taxon>Eukaryota</taxon>
        <taxon>Fungi</taxon>
        <taxon>Dikarya</taxon>
        <taxon>Basidiomycota</taxon>
        <taxon>Agaricomycotina</taxon>
        <taxon>Agaricomycetes</taxon>
        <taxon>Agaricomycetidae</taxon>
        <taxon>Boletales</taxon>
        <taxon>Suillineae</taxon>
        <taxon>Suillaceae</taxon>
        <taxon>Suillus</taxon>
    </lineage>
</organism>
<keyword evidence="1" id="KW-0732">Signal</keyword>
<dbReference type="GeneID" id="64597610"/>
<dbReference type="Proteomes" id="UP000719766">
    <property type="component" value="Unassembled WGS sequence"/>
</dbReference>
<gene>
    <name evidence="2" type="ORF">HD556DRAFT_1402185</name>
</gene>
<evidence type="ECO:0000256" key="1">
    <source>
        <dbReference type="SAM" id="SignalP"/>
    </source>
</evidence>
<evidence type="ECO:0008006" key="4">
    <source>
        <dbReference type="Google" id="ProtNLM"/>
    </source>
</evidence>
<evidence type="ECO:0000313" key="2">
    <source>
        <dbReference type="EMBL" id="KAG1788639.1"/>
    </source>
</evidence>
<dbReference type="AlphaFoldDB" id="A0A9P7AFZ0"/>
<name>A0A9P7AFZ0_9AGAM</name>
<comment type="caution">
    <text evidence="2">The sequence shown here is derived from an EMBL/GenBank/DDBJ whole genome shotgun (WGS) entry which is preliminary data.</text>
</comment>
<feature type="signal peptide" evidence="1">
    <location>
        <begin position="1"/>
        <end position="20"/>
    </location>
</feature>
<dbReference type="EMBL" id="JABBWE010000066">
    <property type="protein sequence ID" value="KAG1788639.1"/>
    <property type="molecule type" value="Genomic_DNA"/>
</dbReference>
<feature type="chain" id="PRO_5040222324" description="Hydrophobin" evidence="1">
    <location>
        <begin position="21"/>
        <end position="105"/>
    </location>
</feature>
<dbReference type="RefSeq" id="XP_041155830.1">
    <property type="nucleotide sequence ID" value="XM_041303846.1"/>
</dbReference>
<reference evidence="2" key="1">
    <citation type="journal article" date="2020" name="New Phytol.">
        <title>Comparative genomics reveals dynamic genome evolution in host specialist ectomycorrhizal fungi.</title>
        <authorList>
            <person name="Lofgren L.A."/>
            <person name="Nguyen N.H."/>
            <person name="Vilgalys R."/>
            <person name="Ruytinx J."/>
            <person name="Liao H.L."/>
            <person name="Branco S."/>
            <person name="Kuo A."/>
            <person name="LaButti K."/>
            <person name="Lipzen A."/>
            <person name="Andreopoulos W."/>
            <person name="Pangilinan J."/>
            <person name="Riley R."/>
            <person name="Hundley H."/>
            <person name="Na H."/>
            <person name="Barry K."/>
            <person name="Grigoriev I.V."/>
            <person name="Stajich J.E."/>
            <person name="Kennedy P.G."/>
        </authorList>
    </citation>
    <scope>NUCLEOTIDE SEQUENCE</scope>
    <source>
        <strain evidence="2">S12</strain>
    </source>
</reference>
<sequence length="105" mass="11586">MCLSLLAVVVSLTTSMFVGACTTEFGYCKLSSDCCDFLICDEVGVSMSRSPCNQDPITHLLTLAYMHARTDRVEIVGSLSGMSHQWVIFCFRFGIMIDGAISSWR</sequence>
<feature type="non-terminal residue" evidence="2">
    <location>
        <position position="1"/>
    </location>
</feature>
<dbReference type="OrthoDB" id="2691900at2759"/>
<evidence type="ECO:0000313" key="3">
    <source>
        <dbReference type="Proteomes" id="UP000719766"/>
    </source>
</evidence>
<accession>A0A9P7AFZ0</accession>